<feature type="region of interest" description="Disordered" evidence="6">
    <location>
        <begin position="1087"/>
        <end position="1107"/>
    </location>
</feature>
<evidence type="ECO:0000256" key="5">
    <source>
        <dbReference type="PIRSR" id="PIRSR019663-1"/>
    </source>
</evidence>
<dbReference type="EMBL" id="JAUDZG010000003">
    <property type="protein sequence ID" value="KAK3306770.1"/>
    <property type="molecule type" value="Genomic_DNA"/>
</dbReference>
<dbReference type="PANTHER" id="PTHR48067:SF1">
    <property type="entry name" value="GPI-ANCHOR TRANSAMIDASE"/>
    <property type="match status" value="1"/>
</dbReference>
<evidence type="ECO:0000259" key="8">
    <source>
        <dbReference type="Pfam" id="PF12660"/>
    </source>
</evidence>
<reference evidence="9" key="1">
    <citation type="journal article" date="2023" name="Mol. Phylogenet. Evol.">
        <title>Genome-scale phylogeny and comparative genomics of the fungal order Sordariales.</title>
        <authorList>
            <person name="Hensen N."/>
            <person name="Bonometti L."/>
            <person name="Westerberg I."/>
            <person name="Brannstrom I.O."/>
            <person name="Guillou S."/>
            <person name="Cros-Aarteil S."/>
            <person name="Calhoun S."/>
            <person name="Haridas S."/>
            <person name="Kuo A."/>
            <person name="Mondo S."/>
            <person name="Pangilinan J."/>
            <person name="Riley R."/>
            <person name="LaButti K."/>
            <person name="Andreopoulos B."/>
            <person name="Lipzen A."/>
            <person name="Chen C."/>
            <person name="Yan M."/>
            <person name="Daum C."/>
            <person name="Ng V."/>
            <person name="Clum A."/>
            <person name="Steindorff A."/>
            <person name="Ohm R.A."/>
            <person name="Martin F."/>
            <person name="Silar P."/>
            <person name="Natvig D.O."/>
            <person name="Lalanne C."/>
            <person name="Gautier V."/>
            <person name="Ament-Velasquez S.L."/>
            <person name="Kruys A."/>
            <person name="Hutchinson M.I."/>
            <person name="Powell A.J."/>
            <person name="Barry K."/>
            <person name="Miller A.N."/>
            <person name="Grigoriev I.V."/>
            <person name="Debuchy R."/>
            <person name="Gladieux P."/>
            <person name="Hiltunen Thoren M."/>
            <person name="Johannesson H."/>
        </authorList>
    </citation>
    <scope>NUCLEOTIDE SEQUENCE</scope>
    <source>
        <strain evidence="9">CBS 333.67</strain>
    </source>
</reference>
<dbReference type="PIRSF" id="PIRSF019663">
    <property type="entry name" value="Legumain"/>
    <property type="match status" value="1"/>
</dbReference>
<dbReference type="GeneID" id="87885681"/>
<feature type="region of interest" description="Disordered" evidence="6">
    <location>
        <begin position="562"/>
        <end position="599"/>
    </location>
</feature>
<keyword evidence="4" id="KW-0732">Signal</keyword>
<dbReference type="Pfam" id="PF12660">
    <property type="entry name" value="zf-TFIIIC"/>
    <property type="match status" value="1"/>
</dbReference>
<feature type="region of interest" description="Disordered" evidence="6">
    <location>
        <begin position="500"/>
        <end position="522"/>
    </location>
</feature>
<comment type="pathway">
    <text evidence="1">Glycolipid biosynthesis; glycosylphosphatidylinositol-anchor biosynthesis.</text>
</comment>
<evidence type="ECO:0000256" key="6">
    <source>
        <dbReference type="SAM" id="MobiDB-lite"/>
    </source>
</evidence>
<feature type="region of interest" description="Disordered" evidence="6">
    <location>
        <begin position="913"/>
        <end position="932"/>
    </location>
</feature>
<evidence type="ECO:0000256" key="2">
    <source>
        <dbReference type="ARBA" id="ARBA00009941"/>
    </source>
</evidence>
<feature type="compositionally biased region" description="Acidic residues" evidence="6">
    <location>
        <begin position="503"/>
        <end position="512"/>
    </location>
</feature>
<dbReference type="InterPro" id="IPR028361">
    <property type="entry name" value="GPI_transamidase"/>
</dbReference>
<evidence type="ECO:0000256" key="1">
    <source>
        <dbReference type="ARBA" id="ARBA00004687"/>
    </source>
</evidence>
<dbReference type="PANTHER" id="PTHR48067">
    <property type="entry name" value="GPI-ANCHOR TRANSAMIDASE"/>
    <property type="match status" value="1"/>
</dbReference>
<dbReference type="Pfam" id="PF12657">
    <property type="entry name" value="TFIIIC_delta"/>
    <property type="match status" value="1"/>
</dbReference>
<evidence type="ECO:0000256" key="3">
    <source>
        <dbReference type="ARBA" id="ARBA00022502"/>
    </source>
</evidence>
<proteinExistence type="inferred from homology"/>
<evidence type="ECO:0000313" key="9">
    <source>
        <dbReference type="EMBL" id="KAK3306770.1"/>
    </source>
</evidence>
<keyword evidence="3" id="KW-0337">GPI-anchor biosynthesis</keyword>
<dbReference type="Gene3D" id="3.40.50.1460">
    <property type="match status" value="1"/>
</dbReference>
<dbReference type="InterPro" id="IPR001096">
    <property type="entry name" value="Peptidase_C13"/>
</dbReference>
<dbReference type="InterPro" id="IPR024761">
    <property type="entry name" value="TFIIIC_delta_N"/>
</dbReference>
<feature type="domain" description="Transcription factor IIIC 90kDa subunit N-terminal" evidence="7">
    <location>
        <begin position="459"/>
        <end position="1066"/>
    </location>
</feature>
<gene>
    <name evidence="9" type="ORF">B0T15DRAFT_492295</name>
</gene>
<dbReference type="Proteomes" id="UP001273166">
    <property type="component" value="Unassembled WGS sequence"/>
</dbReference>
<dbReference type="GO" id="GO:0042765">
    <property type="term" value="C:GPI-anchor transamidase complex"/>
    <property type="evidence" value="ECO:0007669"/>
    <property type="project" value="InterPro"/>
</dbReference>
<keyword evidence="10" id="KW-1185">Reference proteome</keyword>
<dbReference type="AlphaFoldDB" id="A0AAJ0M2M0"/>
<feature type="compositionally biased region" description="Pro residues" evidence="6">
    <location>
        <begin position="921"/>
        <end position="930"/>
    </location>
</feature>
<dbReference type="GO" id="GO:0006506">
    <property type="term" value="P:GPI anchor biosynthetic process"/>
    <property type="evidence" value="ECO:0007669"/>
    <property type="project" value="UniProtKB-KW"/>
</dbReference>
<dbReference type="PIRSF" id="PIRSF500138">
    <property type="entry name" value="GPI8"/>
    <property type="match status" value="1"/>
</dbReference>
<feature type="compositionally biased region" description="Low complexity" evidence="6">
    <location>
        <begin position="1091"/>
        <end position="1101"/>
    </location>
</feature>
<feature type="domain" description="Transcription factor IIIC putative zinc-finger" evidence="8">
    <location>
        <begin position="1174"/>
        <end position="1247"/>
    </location>
</feature>
<feature type="active site" description="Nucleophile" evidence="5">
    <location>
        <position position="235"/>
    </location>
</feature>
<comment type="caution">
    <text evidence="9">The sequence shown here is derived from an EMBL/GenBank/DDBJ whole genome shotgun (WGS) entry which is preliminary data.</text>
</comment>
<sequence length="1255" mass="138014">MVLVQFLSIRSRASDGLVAPMRKKTVTASEFTSNGPPFSYTVAIAKMKPFGLPALITAALLALATPLGAEHTSNWAVLVCTSRFWFNYRHLANVLSIYRTVKRLGIPDSQIILMLPDDMACNPRNAFPGTVYSNADRAVDLYGDNIEVDYRGYEVTVENFIRLLTDRVGEEMPRSKRLLTDDRSNILVYMTGHGGNEFLKFQDAEEIGAFDLADAFEQMWEKKRYNEILFMIDTCQANTMYSKLYSPNIIATGSSELDQSSYSHHADNDIGVAVIDRYTYYNLEFLETEVRDTSSKKTLGDLFDSYTYEKIHSNAGVRYDLFRGGAEAARRRLVTDFFGNVQNVEVDGVQNTTALEEDLLSLSKTIAALHRKADEQDAALKTNATGEDKKEVVRQRKVQVAKPLTDENWWTKKMYGAAAVAGSAGFFMEDFLTEDLKVLPLREITLNSRPLVKRTIQFSCDGDLAVAADDSVHVFVPEFPDLSQRREKIKARADGYRFRKDEISDDEEDDENGGPGGYNRHSLRAQYSEGSKHMPVSFPPIDPRVNRELFIIQELPFPYESAADADARSPGSASEGSVDSDAYSSEDEDGEGAGLGSNRPFGAGYGPITGVGSSMNHVVCIGWSPSGLGVNRRPILAILTGSGTLGMYGDGSKSANILPRANEGMLQRRELNSWIFLWGVGERLVVPGQQTEVSEYVRGFAWANEIAPGQALLATVNDVKEVAIISVQLVSGADKGKSMEDMAFRIEGSENTGWMVREVLRFKAEGPHDAVEPTDLDWIPHGTSYGLRWGPWLETGNARTCVLSFVDHNYVGFRKVTIRDSWIRGEMPSVEVEPQDTYGICLHLSVDAFVEFEDMIWTHGQFSSCRGLIATGFELKQFDVALSEGATGRLEKHTTLDCGTLYRKDTGQLSGNPIVDLVVHPPDPTRPTPTPLYTLIRMSATTTTKDWYQTNVPAPSGPAEDPRPQWVRTIAQKLEVQVPVDLHLTHGYDDDESGSDASAAESEDEESDLDIGGNLDSYVDEDANGDDDAAALEVPEIHPHRVRLHGLTLSPGGGVAAVLASNHSTQHPERGGWHTVRSSVLFGYQPRRQRQPPQHARSPQPDHGVPIAPEFMAIAGNNTSTGASTRYARLTTEAKLFESLYGGGPQVPGVHYPASTDTTNSNEIRNLFAPALASQTCDLCGHPMNIRKAALCGCVNGHFFGTCATSGLAVQTPGATRSCGACGLRTMRAEVLVAKMPDESKEEVRRLKIFPNSPL</sequence>
<evidence type="ECO:0000313" key="10">
    <source>
        <dbReference type="Proteomes" id="UP001273166"/>
    </source>
</evidence>
<evidence type="ECO:0000259" key="7">
    <source>
        <dbReference type="Pfam" id="PF12657"/>
    </source>
</evidence>
<dbReference type="RefSeq" id="XP_062722550.1">
    <property type="nucleotide sequence ID" value="XM_062866852.1"/>
</dbReference>
<dbReference type="FunFam" id="3.40.50.1460:FF:000003">
    <property type="entry name" value="GPI-anchor transamidase"/>
    <property type="match status" value="1"/>
</dbReference>
<accession>A0AAJ0M2M0</accession>
<feature type="active site" evidence="5">
    <location>
        <position position="193"/>
    </location>
</feature>
<name>A0AAJ0M2M0_9PEZI</name>
<organism evidence="9 10">
    <name type="scientific">Chaetomium strumarium</name>
    <dbReference type="NCBI Taxonomy" id="1170767"/>
    <lineage>
        <taxon>Eukaryota</taxon>
        <taxon>Fungi</taxon>
        <taxon>Dikarya</taxon>
        <taxon>Ascomycota</taxon>
        <taxon>Pezizomycotina</taxon>
        <taxon>Sordariomycetes</taxon>
        <taxon>Sordariomycetidae</taxon>
        <taxon>Sordariales</taxon>
        <taxon>Chaetomiaceae</taxon>
        <taxon>Chaetomium</taxon>
    </lineage>
</organism>
<dbReference type="GO" id="GO:0016255">
    <property type="term" value="P:attachment of GPI anchor to protein"/>
    <property type="evidence" value="ECO:0007669"/>
    <property type="project" value="InterPro"/>
</dbReference>
<dbReference type="GO" id="GO:0006508">
    <property type="term" value="P:proteolysis"/>
    <property type="evidence" value="ECO:0007669"/>
    <property type="project" value="InterPro"/>
</dbReference>
<dbReference type="PRINTS" id="PR00776">
    <property type="entry name" value="HEMOGLOBNASE"/>
</dbReference>
<protein>
    <submittedName>
        <fullName evidence="9">Gpi-anchor transamidase-like protein</fullName>
    </submittedName>
</protein>
<dbReference type="GO" id="GO:0003923">
    <property type="term" value="F:GPI-anchor transamidase activity"/>
    <property type="evidence" value="ECO:0007669"/>
    <property type="project" value="InterPro"/>
</dbReference>
<dbReference type="Pfam" id="PF01650">
    <property type="entry name" value="Peptidase_C13"/>
    <property type="match status" value="1"/>
</dbReference>
<feature type="region of interest" description="Disordered" evidence="6">
    <location>
        <begin position="985"/>
        <end position="1025"/>
    </location>
</feature>
<comment type="similarity">
    <text evidence="2">Belongs to the peptidase C13 family.</text>
</comment>
<reference evidence="9" key="2">
    <citation type="submission" date="2023-06" db="EMBL/GenBank/DDBJ databases">
        <authorList>
            <consortium name="Lawrence Berkeley National Laboratory"/>
            <person name="Mondo S.J."/>
            <person name="Hensen N."/>
            <person name="Bonometti L."/>
            <person name="Westerberg I."/>
            <person name="Brannstrom I.O."/>
            <person name="Guillou S."/>
            <person name="Cros-Aarteil S."/>
            <person name="Calhoun S."/>
            <person name="Haridas S."/>
            <person name="Kuo A."/>
            <person name="Pangilinan J."/>
            <person name="Riley R."/>
            <person name="Labutti K."/>
            <person name="Andreopoulos B."/>
            <person name="Lipzen A."/>
            <person name="Chen C."/>
            <person name="Yanf M."/>
            <person name="Daum C."/>
            <person name="Ng V."/>
            <person name="Clum A."/>
            <person name="Steindorff A."/>
            <person name="Ohm R."/>
            <person name="Martin F."/>
            <person name="Silar P."/>
            <person name="Natvig D."/>
            <person name="Lalanne C."/>
            <person name="Gautier V."/>
            <person name="Ament-Velasquez S.L."/>
            <person name="Kruys A."/>
            <person name="Hutchinson M.I."/>
            <person name="Powell A.J."/>
            <person name="Barry K."/>
            <person name="Miller A.N."/>
            <person name="Grigoriev I.V."/>
            <person name="Debuchy R."/>
            <person name="Gladieux P."/>
            <person name="Thoren M.H."/>
            <person name="Johannesson H."/>
        </authorList>
    </citation>
    <scope>NUCLEOTIDE SEQUENCE</scope>
    <source>
        <strain evidence="9">CBS 333.67</strain>
    </source>
</reference>
<dbReference type="InterPro" id="IPR024764">
    <property type="entry name" value="TFIIIC_Znf"/>
</dbReference>
<evidence type="ECO:0000256" key="4">
    <source>
        <dbReference type="ARBA" id="ARBA00022729"/>
    </source>
</evidence>